<comment type="subunit">
    <text evidence="6">Forms a complex with KhpA.</text>
</comment>
<dbReference type="Gene3D" id="3.30.1370.50">
    <property type="entry name" value="R3H-like domain"/>
    <property type="match status" value="1"/>
</dbReference>
<evidence type="ECO:0000256" key="3">
    <source>
        <dbReference type="ARBA" id="ARBA00022960"/>
    </source>
</evidence>
<dbReference type="SMART" id="SM01245">
    <property type="entry name" value="Jag_N"/>
    <property type="match status" value="1"/>
</dbReference>
<proteinExistence type="inferred from homology"/>
<evidence type="ECO:0000256" key="5">
    <source>
        <dbReference type="ARBA" id="ARBA00023316"/>
    </source>
</evidence>
<dbReference type="Proteomes" id="UP000233256">
    <property type="component" value="Unassembled WGS sequence"/>
</dbReference>
<comment type="subcellular location">
    <subcellularLocation>
        <location evidence="6">Cytoplasm</location>
    </subcellularLocation>
</comment>
<dbReference type="SMART" id="SM00322">
    <property type="entry name" value="KH"/>
    <property type="match status" value="1"/>
</dbReference>
<dbReference type="InterPro" id="IPR004087">
    <property type="entry name" value="KH_dom"/>
</dbReference>
<evidence type="ECO:0000313" key="10">
    <source>
        <dbReference type="Proteomes" id="UP000233256"/>
    </source>
</evidence>
<feature type="compositionally biased region" description="Basic residues" evidence="7">
    <location>
        <begin position="266"/>
        <end position="277"/>
    </location>
</feature>
<evidence type="ECO:0000256" key="7">
    <source>
        <dbReference type="SAM" id="MobiDB-lite"/>
    </source>
</evidence>
<feature type="compositionally biased region" description="Polar residues" evidence="7">
    <location>
        <begin position="283"/>
        <end position="298"/>
    </location>
</feature>
<dbReference type="InterPro" id="IPR039247">
    <property type="entry name" value="KhpB"/>
</dbReference>
<keyword evidence="5 6" id="KW-0961">Cell wall biogenesis/degradation</keyword>
<evidence type="ECO:0000256" key="2">
    <source>
        <dbReference type="ARBA" id="ARBA00022884"/>
    </source>
</evidence>
<dbReference type="EMBL" id="PGXC01000001">
    <property type="protein sequence ID" value="PKK92059.1"/>
    <property type="molecule type" value="Genomic_DNA"/>
</dbReference>
<dbReference type="Pfam" id="PF14804">
    <property type="entry name" value="Jag_N"/>
    <property type="match status" value="1"/>
</dbReference>
<dbReference type="NCBIfam" id="NF041568">
    <property type="entry name" value="Jag_EloR"/>
    <property type="match status" value="1"/>
</dbReference>
<dbReference type="Gene3D" id="3.30.300.20">
    <property type="match status" value="1"/>
</dbReference>
<dbReference type="PROSITE" id="PS51061">
    <property type="entry name" value="R3H"/>
    <property type="match status" value="1"/>
</dbReference>
<dbReference type="HAMAP" id="MF_00867">
    <property type="entry name" value="KhpB"/>
    <property type="match status" value="1"/>
</dbReference>
<organism evidence="9 10">
    <name type="scientific">Candidatus Wallbacteria bacterium HGW-Wallbacteria-1</name>
    <dbReference type="NCBI Taxonomy" id="2013854"/>
    <lineage>
        <taxon>Bacteria</taxon>
        <taxon>Candidatus Walliibacteriota</taxon>
    </lineage>
</organism>
<dbReference type="InterPro" id="IPR001374">
    <property type="entry name" value="R3H_dom"/>
</dbReference>
<dbReference type="GO" id="GO:0071555">
    <property type="term" value="P:cell wall organization"/>
    <property type="evidence" value="ECO:0007669"/>
    <property type="project" value="UniProtKB-KW"/>
</dbReference>
<dbReference type="Pfam" id="PF13083">
    <property type="entry name" value="KH_KhpA-B"/>
    <property type="match status" value="1"/>
</dbReference>
<keyword evidence="1 6" id="KW-0963">Cytoplasm</keyword>
<evidence type="ECO:0000256" key="4">
    <source>
        <dbReference type="ARBA" id="ARBA00023186"/>
    </source>
</evidence>
<evidence type="ECO:0000313" key="9">
    <source>
        <dbReference type="EMBL" id="PKK92059.1"/>
    </source>
</evidence>
<dbReference type="SUPFAM" id="SSF82708">
    <property type="entry name" value="R3H domain"/>
    <property type="match status" value="1"/>
</dbReference>
<dbReference type="Gene3D" id="3.30.30.80">
    <property type="entry name" value="probable RNA-binding protein from clostridium symbiosum atcc 14940"/>
    <property type="match status" value="1"/>
</dbReference>
<dbReference type="PANTHER" id="PTHR35800">
    <property type="entry name" value="PROTEIN JAG"/>
    <property type="match status" value="1"/>
</dbReference>
<dbReference type="Pfam" id="PF01424">
    <property type="entry name" value="R3H"/>
    <property type="match status" value="1"/>
</dbReference>
<protein>
    <recommendedName>
        <fullName evidence="6">RNA-binding protein KhpB</fullName>
    </recommendedName>
    <alternativeName>
        <fullName evidence="6">RNA-binding protein EloR</fullName>
    </alternativeName>
</protein>
<dbReference type="CDD" id="cd02644">
    <property type="entry name" value="R3H_jag"/>
    <property type="match status" value="1"/>
</dbReference>
<dbReference type="GO" id="GO:0005737">
    <property type="term" value="C:cytoplasm"/>
    <property type="evidence" value="ECO:0007669"/>
    <property type="project" value="UniProtKB-SubCell"/>
</dbReference>
<dbReference type="CDD" id="cd02414">
    <property type="entry name" value="KH-II_Jag"/>
    <property type="match status" value="1"/>
</dbReference>
<dbReference type="InterPro" id="IPR032782">
    <property type="entry name" value="KhpB_N"/>
</dbReference>
<comment type="domain">
    <text evidence="6">Has an N-terminal Jag-N domain and 2 RNA-binding domains (KH and R3H).</text>
</comment>
<dbReference type="GO" id="GO:0003723">
    <property type="term" value="F:RNA binding"/>
    <property type="evidence" value="ECO:0007669"/>
    <property type="project" value="UniProtKB-UniRule"/>
</dbReference>
<dbReference type="SMART" id="SM00393">
    <property type="entry name" value="R3H"/>
    <property type="match status" value="1"/>
</dbReference>
<accession>A0A2N1PUN7</accession>
<name>A0A2N1PUN7_9BACT</name>
<keyword evidence="3 6" id="KW-0133">Cell shape</keyword>
<keyword evidence="4 6" id="KW-0143">Chaperone</keyword>
<comment type="similarity">
    <text evidence="6">Belongs to the KhpB RNA-binding protein family.</text>
</comment>
<feature type="region of interest" description="Disordered" evidence="7">
    <location>
        <begin position="238"/>
        <end position="307"/>
    </location>
</feature>
<dbReference type="GO" id="GO:0008360">
    <property type="term" value="P:regulation of cell shape"/>
    <property type="evidence" value="ECO:0007669"/>
    <property type="project" value="UniProtKB-KW"/>
</dbReference>
<comment type="function">
    <text evidence="6">A probable RNA chaperone. Forms a complex with KhpA which binds to cellular RNA and controls its expression. Plays a role in peptidoglycan (PG) homeostasis and cell length regulation.</text>
</comment>
<dbReference type="InterPro" id="IPR038247">
    <property type="entry name" value="Jag_N_dom_sf"/>
</dbReference>
<dbReference type="GO" id="GO:0009252">
    <property type="term" value="P:peptidoglycan biosynthetic process"/>
    <property type="evidence" value="ECO:0007669"/>
    <property type="project" value="UniProtKB-UniRule"/>
</dbReference>
<evidence type="ECO:0000256" key="6">
    <source>
        <dbReference type="HAMAP-Rule" id="MF_00867"/>
    </source>
</evidence>
<dbReference type="InterPro" id="IPR038008">
    <property type="entry name" value="Jag_KH"/>
</dbReference>
<evidence type="ECO:0000256" key="1">
    <source>
        <dbReference type="ARBA" id="ARBA00022490"/>
    </source>
</evidence>
<keyword evidence="2 6" id="KW-0694">RNA-binding</keyword>
<dbReference type="InterPro" id="IPR034079">
    <property type="entry name" value="R3H_KhpB"/>
</dbReference>
<dbReference type="AlphaFoldDB" id="A0A2N1PUN7"/>
<reference evidence="9 10" key="1">
    <citation type="journal article" date="2017" name="ISME J.">
        <title>Potential for microbial H2 and metal transformations associated with novel bacteria and archaea in deep terrestrial subsurface sediments.</title>
        <authorList>
            <person name="Hernsdorf A.W."/>
            <person name="Amano Y."/>
            <person name="Miyakawa K."/>
            <person name="Ise K."/>
            <person name="Suzuki Y."/>
            <person name="Anantharaman K."/>
            <person name="Probst A."/>
            <person name="Burstein D."/>
            <person name="Thomas B.C."/>
            <person name="Banfield J.F."/>
        </authorList>
    </citation>
    <scope>NUCLEOTIDE SEQUENCE [LARGE SCALE GENOMIC DNA]</scope>
    <source>
        <strain evidence="9">HGW-Wallbacteria-1</strain>
    </source>
</reference>
<comment type="caution">
    <text evidence="6">Lacks conserved residue(s) required for the propagation of feature annotation.</text>
</comment>
<dbReference type="InterPro" id="IPR036867">
    <property type="entry name" value="R3H_dom_sf"/>
</dbReference>
<evidence type="ECO:0000259" key="8">
    <source>
        <dbReference type="PROSITE" id="PS51061"/>
    </source>
</evidence>
<feature type="domain" description="R3H" evidence="8">
    <location>
        <begin position="190"/>
        <end position="256"/>
    </location>
</feature>
<gene>
    <name evidence="6" type="primary">khpB</name>
    <name evidence="6" type="synonym">eloR</name>
    <name evidence="9" type="ORF">CVV64_01185</name>
</gene>
<dbReference type="InterPro" id="IPR015946">
    <property type="entry name" value="KH_dom-like_a/b"/>
</dbReference>
<sequence>MVSPRTVEKQAETVEEAVALARQELGVAADQEVSVEVLENGNPGFFFGFGSRKARVKVSIGVPAEARKPARGRPATREKAIVRETPEVIEREAAPLVERREFSDADRDMIRGLIVDFLAVLSEKLGVELHKEIIFRGITVYVNVEGDEVASLIGRKGQTLSAIQYLLSVMISRRVEGKIDVALDISGYRARRRSSLERMARDAARTAERTGREVAMEPMDASERKIIHMAVRNMDGVETTSVGEGMDRKVLVVPRSAASQKDDKARSRRRPRRRKPRQAGAQDDQTVNSQPQTETVYSDGSMAEEQV</sequence>
<comment type="caution">
    <text evidence="9">The sequence shown here is derived from an EMBL/GenBank/DDBJ whole genome shotgun (WGS) entry which is preliminary data.</text>
</comment>
<dbReference type="PANTHER" id="PTHR35800:SF1">
    <property type="entry name" value="RNA-BINDING PROTEIN KHPB"/>
    <property type="match status" value="1"/>
</dbReference>